<dbReference type="EMBL" id="RRYP01006607">
    <property type="protein sequence ID" value="TNV81079.1"/>
    <property type="molecule type" value="Genomic_DNA"/>
</dbReference>
<dbReference type="AlphaFoldDB" id="A0A8J8T3Q0"/>
<accession>A0A8J8T3Q0</accession>
<name>A0A8J8T3Q0_HALGN</name>
<evidence type="ECO:0000313" key="1">
    <source>
        <dbReference type="EMBL" id="TNV81079.1"/>
    </source>
</evidence>
<protein>
    <submittedName>
        <fullName evidence="1">Uncharacterized protein</fullName>
    </submittedName>
</protein>
<keyword evidence="2" id="KW-1185">Reference proteome</keyword>
<proteinExistence type="predicted"/>
<sequence>MSNQVYYAQFSKPDQYSRHGLSHSRSINHQYSNQTLNSIITEQAVDAVMATTLESNQYDETASIIKTPKLQHQSHRKQSSQYVPFIKDMHQKLTINKDQMHRVIPVKPKVIEVEQDDDSGMCLGKYSPPTKVGGQYEKKRTSLRGILQKSLSIKGSGNSIEQKQLVIEASVLQQRVKRPKIDNNLPTTEELIERIMNPPEKFLERPNTTQVKSRNTLLSRHGGSRTKEFACQAIENDPDVILEKLRASISTLTQDFQQQMQIVKSRSRSRQPLLVSVSQQSMEPLSRQWMRKMRSLSSVNVKINEESKSKENQLKGDKVIKSRKTISVWKPILVENLNEIFGNQKQISDTVEKPQSLKRSTTEAVLNTLKQMKSIEKAQSPQKFKALPKHQQTTTAVPHIQPFSHRQQDKPLHSQQASAFTSRLRYQQSRQAQIIKDQDKYLNSHTLIASRNGMSARPMSSLINRKYTQVLRRGNDGQQSPKQAMYGKSFDLQSQNSPRHGEEFHIMQVEDPMPLQIKVVCRMQRNPSLRSMTENQFMPSSYKHVFTQFEV</sequence>
<dbReference type="Proteomes" id="UP000785679">
    <property type="component" value="Unassembled WGS sequence"/>
</dbReference>
<reference evidence="1" key="1">
    <citation type="submission" date="2019-06" db="EMBL/GenBank/DDBJ databases">
        <authorList>
            <person name="Zheng W."/>
        </authorList>
    </citation>
    <scope>NUCLEOTIDE SEQUENCE</scope>
    <source>
        <strain evidence="1">QDHG01</strain>
    </source>
</reference>
<organism evidence="1 2">
    <name type="scientific">Halteria grandinella</name>
    <dbReference type="NCBI Taxonomy" id="5974"/>
    <lineage>
        <taxon>Eukaryota</taxon>
        <taxon>Sar</taxon>
        <taxon>Alveolata</taxon>
        <taxon>Ciliophora</taxon>
        <taxon>Intramacronucleata</taxon>
        <taxon>Spirotrichea</taxon>
        <taxon>Stichotrichia</taxon>
        <taxon>Sporadotrichida</taxon>
        <taxon>Halteriidae</taxon>
        <taxon>Halteria</taxon>
    </lineage>
</organism>
<evidence type="ECO:0000313" key="2">
    <source>
        <dbReference type="Proteomes" id="UP000785679"/>
    </source>
</evidence>
<gene>
    <name evidence="1" type="ORF">FGO68_gene13314</name>
</gene>
<comment type="caution">
    <text evidence="1">The sequence shown here is derived from an EMBL/GenBank/DDBJ whole genome shotgun (WGS) entry which is preliminary data.</text>
</comment>